<evidence type="ECO:0000256" key="10">
    <source>
        <dbReference type="ARBA" id="ARBA00044881"/>
    </source>
</evidence>
<comment type="similarity">
    <text evidence="2">Belongs to the major facilitator superfamily.</text>
</comment>
<dbReference type="InterPro" id="IPR011701">
    <property type="entry name" value="MFS"/>
</dbReference>
<keyword evidence="6 26" id="KW-0472">Membrane</keyword>
<feature type="domain" description="Major facilitator superfamily (MFS) profile" evidence="27">
    <location>
        <begin position="233"/>
        <end position="624"/>
    </location>
</feature>
<comment type="catalytic activity">
    <reaction evidence="10">
        <text>L-alpha-aminoacyl-L-arginine(out) = L-alpha-aminoacyl-L-arginine(in)</text>
        <dbReference type="Rhea" id="RHEA:79367"/>
        <dbReference type="ChEBI" id="CHEBI:229968"/>
    </reaction>
</comment>
<feature type="region of interest" description="Disordered" evidence="25">
    <location>
        <begin position="698"/>
        <end position="720"/>
    </location>
</feature>
<dbReference type="InterPro" id="IPR020846">
    <property type="entry name" value="MFS_dom"/>
</dbReference>
<evidence type="ECO:0000256" key="13">
    <source>
        <dbReference type="ARBA" id="ARBA00044893"/>
    </source>
</evidence>
<gene>
    <name evidence="28" type="ORF">H696_02727</name>
</gene>
<feature type="transmembrane region" description="Helical" evidence="26">
    <location>
        <begin position="565"/>
        <end position="588"/>
    </location>
</feature>
<dbReference type="Gene3D" id="1.20.1250.20">
    <property type="entry name" value="MFS general substrate transporter like domains"/>
    <property type="match status" value="2"/>
</dbReference>
<keyword evidence="5 26" id="KW-1133">Transmembrane helix</keyword>
<feature type="region of interest" description="Disordered" evidence="25">
    <location>
        <begin position="1"/>
        <end position="76"/>
    </location>
</feature>
<comment type="function">
    <text evidence="23">Lysosomal dipeptide uniporter that selectively exports lysine, arginine or histidine-containing dipeptides with a net positive charge from the lysosome lumen into the cytosol. Could play a role in a specific type of protein O-glycosylation indirectly regulating macrophages migration and tissue invasion. Also essential for liver homeostasis.</text>
</comment>
<name>A0A058Z8E6_FONAL</name>
<evidence type="ECO:0000256" key="19">
    <source>
        <dbReference type="ARBA" id="ARBA00044919"/>
    </source>
</evidence>
<accession>A0A058Z8E6</accession>
<comment type="catalytic activity">
    <reaction evidence="19">
        <text>L-alanyl-L-lysine(out) = L-alanyl-L-lysine(in)</text>
        <dbReference type="Rhea" id="RHEA:79415"/>
        <dbReference type="ChEBI" id="CHEBI:192470"/>
    </reaction>
</comment>
<evidence type="ECO:0000256" key="6">
    <source>
        <dbReference type="ARBA" id="ARBA00023136"/>
    </source>
</evidence>
<sequence>MSRTSSGHEPVSPVASDAPLLVQSASSASLESPASATEATDGGPVDTHHQRFSGTGHLPDHGDKPYDRSSSMQGNPMFDQAHLQSQQMFQNQVYQYLAMQEALQRQQWQQHPQHPAGTDGSLFLTSTHEASAQPDQSPDLVAYPAASGIPYPSFHGAYPDDEPTSPLLGSPAHRGPGGDAHYADSDAGVQYYDAFDSEPGAGLGPGEDMYAAPGTGSSIGFFDPSMPFFQGCLLLLIALLSIGNSFLFDLPAGLEQFILHEMNVPRWGYAFLYSAYSLPVALLFLVLGRLADRYLGTRRTLLLAAGFLVVGQSIFVLGAYFRLFTLALLARIMIGLGSETIFVVQQALVTLHFEGRKLSISAYLILVLNRIGAVFGLYSSFGLANRYGYVFSLSAGVVVTLLILLAAIIVALMDRAVHNVIELPVTKINITFRKQHVKDLPVVFWVIAIMSALYYATFYSFIAFSNGFFNAKFPLENIALMTSIPYIVSIPAAPLLGFVINQLGRRIMWTTVAGLLALPAFYMLALTSHSSKVSLIILGTSFSIFLSTIWPMIDIIVSRTNVRTSFCLLHIIQHLTFAVVCPLTGLSIDKVGYSWTFMTLTFTFVTIIVLSQSLSIMSLLRRDFLNSRTQEYIRNQVKQQQLIRRHENTQSIANTFRDYSSFGTNPPPGQHLHDEIVSGAGHYLATPHVPHHRAPVDMSYSSSHEEGTHIHSSPAMSINT</sequence>
<feature type="transmembrane region" description="Helical" evidence="26">
    <location>
        <begin position="360"/>
        <end position="381"/>
    </location>
</feature>
<keyword evidence="29" id="KW-1185">Reference proteome</keyword>
<evidence type="ECO:0000256" key="16">
    <source>
        <dbReference type="ARBA" id="ARBA00044900"/>
    </source>
</evidence>
<evidence type="ECO:0000256" key="15">
    <source>
        <dbReference type="ARBA" id="ARBA00044899"/>
    </source>
</evidence>
<evidence type="ECO:0000256" key="8">
    <source>
        <dbReference type="ARBA" id="ARBA00044876"/>
    </source>
</evidence>
<evidence type="ECO:0000256" key="9">
    <source>
        <dbReference type="ARBA" id="ARBA00044878"/>
    </source>
</evidence>
<dbReference type="InterPro" id="IPR052187">
    <property type="entry name" value="MFSD1"/>
</dbReference>
<comment type="catalytic activity">
    <reaction evidence="18">
        <text>L-histidyl-L-alpha-amino acid(out) = L-histidyl-L-alpha-amino acid(in)</text>
        <dbReference type="Rhea" id="RHEA:79379"/>
        <dbReference type="ChEBI" id="CHEBI:229964"/>
    </reaction>
</comment>
<organism evidence="28">
    <name type="scientific">Fonticula alba</name>
    <name type="common">Slime mold</name>
    <dbReference type="NCBI Taxonomy" id="691883"/>
    <lineage>
        <taxon>Eukaryota</taxon>
        <taxon>Rotosphaerida</taxon>
        <taxon>Fonticulaceae</taxon>
        <taxon>Fonticula</taxon>
    </lineage>
</organism>
<evidence type="ECO:0000256" key="11">
    <source>
        <dbReference type="ARBA" id="ARBA00044884"/>
    </source>
</evidence>
<evidence type="ECO:0000256" key="25">
    <source>
        <dbReference type="SAM" id="MobiDB-lite"/>
    </source>
</evidence>
<feature type="transmembrane region" description="Helical" evidence="26">
    <location>
        <begin position="228"/>
        <end position="247"/>
    </location>
</feature>
<evidence type="ECO:0000256" key="24">
    <source>
        <dbReference type="ARBA" id="ARBA00046376"/>
    </source>
</evidence>
<evidence type="ECO:0000256" key="5">
    <source>
        <dbReference type="ARBA" id="ARBA00022989"/>
    </source>
</evidence>
<comment type="subunit">
    <text evidence="24">Homodimer. Interacts with lysosomal protein GLMP (via lumenal domain); the interaction starts while both proteins are still in the endoplasmic reticulum and is required for stabilization of MFSD1 in lysosomes but has no direct effect on its targeting to lysosomes or transporter activity.</text>
</comment>
<evidence type="ECO:0000256" key="3">
    <source>
        <dbReference type="ARBA" id="ARBA00022448"/>
    </source>
</evidence>
<comment type="catalytic activity">
    <reaction evidence="17">
        <text>L-arginyl-glycine(out) = L-arginyl-glycine(in)</text>
        <dbReference type="Rhea" id="RHEA:79391"/>
        <dbReference type="ChEBI" id="CHEBI:229955"/>
    </reaction>
</comment>
<dbReference type="RefSeq" id="XP_009494907.1">
    <property type="nucleotide sequence ID" value="XM_009496632.1"/>
</dbReference>
<evidence type="ECO:0000256" key="21">
    <source>
        <dbReference type="ARBA" id="ARBA00044985"/>
    </source>
</evidence>
<dbReference type="STRING" id="691883.A0A058Z8E6"/>
<feature type="transmembrane region" description="Helical" evidence="26">
    <location>
        <begin position="387"/>
        <end position="412"/>
    </location>
</feature>
<feature type="compositionally biased region" description="Basic and acidic residues" evidence="25">
    <location>
        <begin position="58"/>
        <end position="67"/>
    </location>
</feature>
<dbReference type="OrthoDB" id="424834at2759"/>
<feature type="transmembrane region" description="Helical" evidence="26">
    <location>
        <begin position="267"/>
        <end position="288"/>
    </location>
</feature>
<comment type="catalytic activity">
    <reaction evidence="12">
        <text>L-lysyl-L-alpha-amino acid(out) = L-lysyl-L-alpha-amino acid(in)</text>
        <dbReference type="Rhea" id="RHEA:79387"/>
        <dbReference type="ChEBI" id="CHEBI:229965"/>
    </reaction>
</comment>
<evidence type="ECO:0000256" key="14">
    <source>
        <dbReference type="ARBA" id="ARBA00044898"/>
    </source>
</evidence>
<comment type="catalytic activity">
    <reaction evidence="15">
        <text>L-arginyl-L-alpha-amino acid(out) = L-arginyl-L-alpha-amino acid(in)</text>
        <dbReference type="Rhea" id="RHEA:79371"/>
        <dbReference type="ChEBI" id="CHEBI:84315"/>
    </reaction>
</comment>
<evidence type="ECO:0000256" key="22">
    <source>
        <dbReference type="ARBA" id="ARBA00045018"/>
    </source>
</evidence>
<dbReference type="GO" id="GO:0022857">
    <property type="term" value="F:transmembrane transporter activity"/>
    <property type="evidence" value="ECO:0007669"/>
    <property type="project" value="InterPro"/>
</dbReference>
<comment type="catalytic activity">
    <reaction evidence="14">
        <text>L-aspartyl-L-lysine(out) = L-aspartyl-L-lysine(in)</text>
        <dbReference type="Rhea" id="RHEA:79411"/>
        <dbReference type="ChEBI" id="CHEBI:229953"/>
    </reaction>
</comment>
<dbReference type="GeneID" id="20527452"/>
<evidence type="ECO:0000256" key="17">
    <source>
        <dbReference type="ARBA" id="ARBA00044903"/>
    </source>
</evidence>
<dbReference type="GO" id="GO:0005765">
    <property type="term" value="C:lysosomal membrane"/>
    <property type="evidence" value="ECO:0007669"/>
    <property type="project" value="UniProtKB-SubCell"/>
</dbReference>
<dbReference type="Pfam" id="PF07690">
    <property type="entry name" value="MFS_1"/>
    <property type="match status" value="1"/>
</dbReference>
<feature type="transmembrane region" description="Helical" evidence="26">
    <location>
        <begin position="478"/>
        <end position="500"/>
    </location>
</feature>
<dbReference type="PANTHER" id="PTHR23512">
    <property type="entry name" value="MAJOR FACILITATOR SUPERFAMILY DOMAIN-CONTAINING PROTEIN 1"/>
    <property type="match status" value="1"/>
</dbReference>
<dbReference type="Proteomes" id="UP000030693">
    <property type="component" value="Unassembled WGS sequence"/>
</dbReference>
<feature type="transmembrane region" description="Helical" evidence="26">
    <location>
        <begin position="442"/>
        <end position="466"/>
    </location>
</feature>
<evidence type="ECO:0000256" key="7">
    <source>
        <dbReference type="ARBA" id="ARBA00023228"/>
    </source>
</evidence>
<dbReference type="PROSITE" id="PS50850">
    <property type="entry name" value="MFS"/>
    <property type="match status" value="1"/>
</dbReference>
<evidence type="ECO:0000256" key="26">
    <source>
        <dbReference type="SAM" id="Phobius"/>
    </source>
</evidence>
<keyword evidence="7" id="KW-0458">Lysosome</keyword>
<evidence type="ECO:0000256" key="1">
    <source>
        <dbReference type="ARBA" id="ARBA00004155"/>
    </source>
</evidence>
<comment type="catalytic activity">
    <reaction evidence="13">
        <text>L-alpha-aminoacyl-L-lysine(out) = L-alpha-aminoacyl-L-lysine(in)</text>
        <dbReference type="Rhea" id="RHEA:79383"/>
        <dbReference type="ChEBI" id="CHEBI:229966"/>
    </reaction>
</comment>
<keyword evidence="4 26" id="KW-0812">Transmembrane</keyword>
<dbReference type="SUPFAM" id="SSF103473">
    <property type="entry name" value="MFS general substrate transporter"/>
    <property type="match status" value="1"/>
</dbReference>
<evidence type="ECO:0000256" key="23">
    <source>
        <dbReference type="ARBA" id="ARBA00045709"/>
    </source>
</evidence>
<evidence type="ECO:0000256" key="4">
    <source>
        <dbReference type="ARBA" id="ARBA00022692"/>
    </source>
</evidence>
<feature type="transmembrane region" description="Helical" evidence="26">
    <location>
        <begin position="507"/>
        <end position="527"/>
    </location>
</feature>
<comment type="catalytic activity">
    <reaction evidence="8">
        <text>L-lysyl-L-alanine(out) = L-lysyl-L-alanine(in)</text>
        <dbReference type="Rhea" id="RHEA:79399"/>
        <dbReference type="ChEBI" id="CHEBI:229954"/>
    </reaction>
</comment>
<feature type="compositionally biased region" description="Polar residues" evidence="25">
    <location>
        <begin position="710"/>
        <end position="720"/>
    </location>
</feature>
<comment type="catalytic activity">
    <reaction evidence="20">
        <text>L-lysyl-glycine(out) = L-lysyl-glycine(in)</text>
        <dbReference type="Rhea" id="RHEA:79407"/>
        <dbReference type="ChEBI" id="CHEBI:191202"/>
    </reaction>
</comment>
<protein>
    <recommendedName>
        <fullName evidence="21">Lysosomal dipeptide transporter MFSD1</fullName>
    </recommendedName>
    <alternativeName>
        <fullName evidence="22">Major facilitator superfamily domain-containing protein 1</fullName>
    </alternativeName>
</protein>
<comment type="catalytic activity">
    <reaction evidence="9">
        <text>L-histidyl-glycine(out) = L-histidyl-glycine(in)</text>
        <dbReference type="Rhea" id="RHEA:79395"/>
        <dbReference type="ChEBI" id="CHEBI:229957"/>
    </reaction>
</comment>
<keyword evidence="3" id="KW-0813">Transport</keyword>
<feature type="transmembrane region" description="Helical" evidence="26">
    <location>
        <begin position="533"/>
        <end position="553"/>
    </location>
</feature>
<evidence type="ECO:0000259" key="27">
    <source>
        <dbReference type="PROSITE" id="PS50850"/>
    </source>
</evidence>
<dbReference type="InterPro" id="IPR036259">
    <property type="entry name" value="MFS_trans_sf"/>
</dbReference>
<proteinExistence type="inferred from homology"/>
<comment type="catalytic activity">
    <reaction evidence="11">
        <text>L-alpha-aminoacyl-L-histidine(out) = L-alpha-aminoacyl-L-histidine(in)</text>
        <dbReference type="Rhea" id="RHEA:79375"/>
        <dbReference type="ChEBI" id="CHEBI:229967"/>
    </reaction>
</comment>
<dbReference type="AlphaFoldDB" id="A0A058Z8E6"/>
<comment type="subcellular location">
    <subcellularLocation>
        <location evidence="1">Lysosome membrane</location>
        <topology evidence="1">Multi-pass membrane protein</topology>
    </subcellularLocation>
</comment>
<feature type="transmembrane region" description="Helical" evidence="26">
    <location>
        <begin position="300"/>
        <end position="321"/>
    </location>
</feature>
<dbReference type="PANTHER" id="PTHR23512:SF3">
    <property type="entry name" value="MAJOR FACILITATOR SUPERFAMILY DOMAIN-CONTAINING PROTEIN 1"/>
    <property type="match status" value="1"/>
</dbReference>
<evidence type="ECO:0000256" key="20">
    <source>
        <dbReference type="ARBA" id="ARBA00044924"/>
    </source>
</evidence>
<dbReference type="EMBL" id="KB932204">
    <property type="protein sequence ID" value="KCV70391.1"/>
    <property type="molecule type" value="Genomic_DNA"/>
</dbReference>
<feature type="region of interest" description="Disordered" evidence="25">
    <location>
        <begin position="153"/>
        <end position="180"/>
    </location>
</feature>
<evidence type="ECO:0000313" key="29">
    <source>
        <dbReference type="Proteomes" id="UP000030693"/>
    </source>
</evidence>
<evidence type="ECO:0000256" key="2">
    <source>
        <dbReference type="ARBA" id="ARBA00008335"/>
    </source>
</evidence>
<comment type="catalytic activity">
    <reaction evidence="16">
        <text>L-lysyl-L-lysine(out) = L-lysyl-L-lysine(in)</text>
        <dbReference type="Rhea" id="RHEA:79403"/>
        <dbReference type="ChEBI" id="CHEBI:229956"/>
    </reaction>
</comment>
<evidence type="ECO:0000313" key="28">
    <source>
        <dbReference type="EMBL" id="KCV70391.1"/>
    </source>
</evidence>
<dbReference type="eggNOG" id="KOG4686">
    <property type="taxonomic scope" value="Eukaryota"/>
</dbReference>
<feature type="compositionally biased region" description="Low complexity" evidence="25">
    <location>
        <begin position="18"/>
        <end position="40"/>
    </location>
</feature>
<reference evidence="28" key="1">
    <citation type="submission" date="2013-04" db="EMBL/GenBank/DDBJ databases">
        <title>The Genome Sequence of Fonticula alba ATCC 38817.</title>
        <authorList>
            <consortium name="The Broad Institute Genomics Platform"/>
            <person name="Russ C."/>
            <person name="Cuomo C."/>
            <person name="Burger G."/>
            <person name="Gray M.W."/>
            <person name="Holland P.W.H."/>
            <person name="King N."/>
            <person name="Lang F.B.F."/>
            <person name="Roger A.J."/>
            <person name="Ruiz-Trillo I."/>
            <person name="Brown M."/>
            <person name="Walker B."/>
            <person name="Young S."/>
            <person name="Zeng Q."/>
            <person name="Gargeya S."/>
            <person name="Fitzgerald M."/>
            <person name="Haas B."/>
            <person name="Abouelleil A."/>
            <person name="Allen A.W."/>
            <person name="Alvarado L."/>
            <person name="Arachchi H.M."/>
            <person name="Berlin A.M."/>
            <person name="Chapman S.B."/>
            <person name="Gainer-Dewar J."/>
            <person name="Goldberg J."/>
            <person name="Griggs A."/>
            <person name="Gujja S."/>
            <person name="Hansen M."/>
            <person name="Howarth C."/>
            <person name="Imamovic A."/>
            <person name="Ireland A."/>
            <person name="Larimer J."/>
            <person name="McCowan C."/>
            <person name="Murphy C."/>
            <person name="Pearson M."/>
            <person name="Poon T.W."/>
            <person name="Priest M."/>
            <person name="Roberts A."/>
            <person name="Saif S."/>
            <person name="Shea T."/>
            <person name="Sisk P."/>
            <person name="Sykes S."/>
            <person name="Wortman J."/>
            <person name="Nusbaum C."/>
            <person name="Birren B."/>
        </authorList>
    </citation>
    <scope>NUCLEOTIDE SEQUENCE [LARGE SCALE GENOMIC DNA]</scope>
    <source>
        <strain evidence="28">ATCC 38817</strain>
    </source>
</reference>
<evidence type="ECO:0000256" key="12">
    <source>
        <dbReference type="ARBA" id="ARBA00044891"/>
    </source>
</evidence>
<feature type="transmembrane region" description="Helical" evidence="26">
    <location>
        <begin position="594"/>
        <end position="620"/>
    </location>
</feature>
<evidence type="ECO:0000256" key="18">
    <source>
        <dbReference type="ARBA" id="ARBA00044912"/>
    </source>
</evidence>
<dbReference type="OMA" id="HEEGTHI"/>